<dbReference type="InterPro" id="IPR001650">
    <property type="entry name" value="Helicase_C-like"/>
</dbReference>
<dbReference type="InterPro" id="IPR027417">
    <property type="entry name" value="P-loop_NTPase"/>
</dbReference>
<keyword evidence="1 3" id="KW-0378">Hydrolase</keyword>
<keyword evidence="4" id="KW-1185">Reference proteome</keyword>
<evidence type="ECO:0000313" key="3">
    <source>
        <dbReference type="EMBL" id="KAF5826096.1"/>
    </source>
</evidence>
<reference evidence="3" key="1">
    <citation type="submission" date="2017-08" db="EMBL/GenBank/DDBJ databases">
        <authorList>
            <person name="Polle J.E."/>
            <person name="Barry K."/>
            <person name="Cushman J."/>
            <person name="Schmutz J."/>
            <person name="Tran D."/>
            <person name="Hathwaick L.T."/>
            <person name="Yim W.C."/>
            <person name="Jenkins J."/>
            <person name="Mckie-Krisberg Z.M."/>
            <person name="Prochnik S."/>
            <person name="Lindquist E."/>
            <person name="Dockter R.B."/>
            <person name="Adam C."/>
            <person name="Molina H."/>
            <person name="Bunkerborg J."/>
            <person name="Jin E."/>
            <person name="Buchheim M."/>
            <person name="Magnuson J."/>
        </authorList>
    </citation>
    <scope>NUCLEOTIDE SEQUENCE</scope>
    <source>
        <strain evidence="3">CCAP 19/18</strain>
    </source>
</reference>
<dbReference type="PROSITE" id="PS51194">
    <property type="entry name" value="HELICASE_CTER"/>
    <property type="match status" value="1"/>
</dbReference>
<sequence length="100" mass="11693">MLDILEDYIRLRDWKYKRLDGSTNRIQRMIDIQQFNKPNSDIFMYILCTRAGGLGVNLQTADTCILFDSDWNPQQDLQVHAQVDLIAAGSAEELKRRKFE</sequence>
<dbReference type="InterPro" id="IPR049730">
    <property type="entry name" value="SNF2/RAD54-like_C"/>
</dbReference>
<evidence type="ECO:0000259" key="2">
    <source>
        <dbReference type="PROSITE" id="PS51194"/>
    </source>
</evidence>
<organism evidence="3 4">
    <name type="scientific">Dunaliella salina</name>
    <name type="common">Green alga</name>
    <name type="synonym">Protococcus salinus</name>
    <dbReference type="NCBI Taxonomy" id="3046"/>
    <lineage>
        <taxon>Eukaryota</taxon>
        <taxon>Viridiplantae</taxon>
        <taxon>Chlorophyta</taxon>
        <taxon>core chlorophytes</taxon>
        <taxon>Chlorophyceae</taxon>
        <taxon>CS clade</taxon>
        <taxon>Chlamydomonadales</taxon>
        <taxon>Dunaliellaceae</taxon>
        <taxon>Dunaliella</taxon>
    </lineage>
</organism>
<dbReference type="Gene3D" id="3.40.50.300">
    <property type="entry name" value="P-loop containing nucleotide triphosphate hydrolases"/>
    <property type="match status" value="1"/>
</dbReference>
<dbReference type="Pfam" id="PF00271">
    <property type="entry name" value="Helicase_C"/>
    <property type="match status" value="1"/>
</dbReference>
<comment type="caution">
    <text evidence="3">The sequence shown here is derived from an EMBL/GenBank/DDBJ whole genome shotgun (WGS) entry which is preliminary data.</text>
</comment>
<dbReference type="PANTHER" id="PTHR10799">
    <property type="entry name" value="SNF2/RAD54 HELICASE FAMILY"/>
    <property type="match status" value="1"/>
</dbReference>
<protein>
    <submittedName>
        <fullName evidence="3">P-loop containing nucleoside triphosphate hydrolase protein</fullName>
    </submittedName>
</protein>
<dbReference type="Proteomes" id="UP000815325">
    <property type="component" value="Unassembled WGS sequence"/>
</dbReference>
<feature type="domain" description="Helicase C-terminal" evidence="2">
    <location>
        <begin position="1"/>
        <end position="100"/>
    </location>
</feature>
<accession>A0ABQ7FUL2</accession>
<gene>
    <name evidence="3" type="ORF">DUNSADRAFT_4881</name>
</gene>
<dbReference type="GO" id="GO:0016787">
    <property type="term" value="F:hydrolase activity"/>
    <property type="evidence" value="ECO:0007669"/>
    <property type="project" value="UniProtKB-KW"/>
</dbReference>
<evidence type="ECO:0000256" key="1">
    <source>
        <dbReference type="ARBA" id="ARBA00022801"/>
    </source>
</evidence>
<dbReference type="EMBL" id="MU071381">
    <property type="protein sequence ID" value="KAF5826096.1"/>
    <property type="molecule type" value="Genomic_DNA"/>
</dbReference>
<name>A0ABQ7FUL2_DUNSA</name>
<dbReference type="CDD" id="cd18793">
    <property type="entry name" value="SF2_C_SNF"/>
    <property type="match status" value="1"/>
</dbReference>
<proteinExistence type="predicted"/>
<evidence type="ECO:0000313" key="4">
    <source>
        <dbReference type="Proteomes" id="UP000815325"/>
    </source>
</evidence>
<dbReference type="SUPFAM" id="SSF52540">
    <property type="entry name" value="P-loop containing nucleoside triphosphate hydrolases"/>
    <property type="match status" value="1"/>
</dbReference>
<dbReference type="SMART" id="SM00490">
    <property type="entry name" value="HELICc"/>
    <property type="match status" value="1"/>
</dbReference>